<dbReference type="PANTHER" id="PTHR47203:SF1">
    <property type="entry name" value="HYPOTHETICAL BASE EXCISION DNA REPAIR PROTEIN (EUROFUNG)"/>
    <property type="match status" value="1"/>
</dbReference>
<gene>
    <name evidence="2" type="ORF">ALECFALPRED_009981</name>
</gene>
<feature type="region of interest" description="Disordered" evidence="1">
    <location>
        <begin position="489"/>
        <end position="550"/>
    </location>
</feature>
<name>A0A8H3F328_9LECA</name>
<dbReference type="AlphaFoldDB" id="A0A8H3F328"/>
<comment type="caution">
    <text evidence="2">The sequence shown here is derived from an EMBL/GenBank/DDBJ whole genome shotgun (WGS) entry which is preliminary data.</text>
</comment>
<feature type="compositionally biased region" description="Polar residues" evidence="1">
    <location>
        <begin position="10"/>
        <end position="29"/>
    </location>
</feature>
<evidence type="ECO:0000256" key="1">
    <source>
        <dbReference type="SAM" id="MobiDB-lite"/>
    </source>
</evidence>
<feature type="compositionally biased region" description="Basic and acidic residues" evidence="1">
    <location>
        <begin position="88"/>
        <end position="97"/>
    </location>
</feature>
<dbReference type="OrthoDB" id="5607at2759"/>
<feature type="compositionally biased region" description="Basic and acidic residues" evidence="1">
    <location>
        <begin position="514"/>
        <end position="529"/>
    </location>
</feature>
<feature type="compositionally biased region" description="Polar residues" evidence="1">
    <location>
        <begin position="536"/>
        <end position="550"/>
    </location>
</feature>
<evidence type="ECO:0000313" key="3">
    <source>
        <dbReference type="Proteomes" id="UP000664203"/>
    </source>
</evidence>
<feature type="compositionally biased region" description="Basic residues" evidence="1">
    <location>
        <begin position="72"/>
        <end position="81"/>
    </location>
</feature>
<dbReference type="EMBL" id="CAJPDR010000080">
    <property type="protein sequence ID" value="CAF9915107.1"/>
    <property type="molecule type" value="Genomic_DNA"/>
</dbReference>
<feature type="compositionally biased region" description="Polar residues" evidence="1">
    <location>
        <begin position="48"/>
        <end position="65"/>
    </location>
</feature>
<feature type="compositionally biased region" description="Basic and acidic residues" evidence="1">
    <location>
        <begin position="37"/>
        <end position="47"/>
    </location>
</feature>
<sequence>MASYVENRTPELSNTSLTSALVRARSTSIEPDAQGMTRKEEVRKVEAKSNTTTSVATPTSANKSILTAKKDQMKKKRRAPKKTSIADVSDKETELRTKPGKKRKKPTSSNDSDDHMELPYNMGRVQRSQGLKAENEAAETLGPIPKKRAIEQLAVEDEEVEDDENAFGSIGEAKRLPAKIEETAVQKIKRGNGVRDAINRLAALKAKLAKEAADAAKRAADTSLKKIPKNVKKYTTFSGIVTRTKSALSPRLCPLHRNWWQGAVKFALFSMLSSAPNSALRPHSISANAAYRGMVARYGILQSSVGKGSCDYNAVRQASVEDLYYAIEGGGLGSLKSAEINAILDLVYEENQQSRKESITAQEAGNALATLKVSESGNGASRFREIDPTDHDNLSLNHCYTLSTGDAMPKFRTYPGIGRLRGQKAVSRDTMFSHLEVRVLDYLKYMLYLLFLAYGKACPKCKAAEGKNIEDLVEVCVIEHLVKRTRAKKGGLDPAGGVKKAHSPAKKDGRKGKSKTEEAGELEEFSRLSEDEEDGSGSQPPRTTYQSRRR</sequence>
<organism evidence="2 3">
    <name type="scientific">Alectoria fallacina</name>
    <dbReference type="NCBI Taxonomy" id="1903189"/>
    <lineage>
        <taxon>Eukaryota</taxon>
        <taxon>Fungi</taxon>
        <taxon>Dikarya</taxon>
        <taxon>Ascomycota</taxon>
        <taxon>Pezizomycotina</taxon>
        <taxon>Lecanoromycetes</taxon>
        <taxon>OSLEUM clade</taxon>
        <taxon>Lecanoromycetidae</taxon>
        <taxon>Lecanorales</taxon>
        <taxon>Lecanorineae</taxon>
        <taxon>Parmeliaceae</taxon>
        <taxon>Alectoria</taxon>
    </lineage>
</organism>
<feature type="region of interest" description="Disordered" evidence="1">
    <location>
        <begin position="1"/>
        <end position="119"/>
    </location>
</feature>
<feature type="compositionally biased region" description="Basic residues" evidence="1">
    <location>
        <begin position="499"/>
        <end position="513"/>
    </location>
</feature>
<accession>A0A8H3F328</accession>
<proteinExistence type="predicted"/>
<evidence type="ECO:0000313" key="2">
    <source>
        <dbReference type="EMBL" id="CAF9915107.1"/>
    </source>
</evidence>
<protein>
    <submittedName>
        <fullName evidence="2">Uncharacterized protein</fullName>
    </submittedName>
</protein>
<dbReference type="Proteomes" id="UP000664203">
    <property type="component" value="Unassembled WGS sequence"/>
</dbReference>
<keyword evidence="3" id="KW-1185">Reference proteome</keyword>
<dbReference type="PANTHER" id="PTHR47203">
    <property type="match status" value="1"/>
</dbReference>
<reference evidence="2" key="1">
    <citation type="submission" date="2021-03" db="EMBL/GenBank/DDBJ databases">
        <authorList>
            <person name="Tagirdzhanova G."/>
        </authorList>
    </citation>
    <scope>NUCLEOTIDE SEQUENCE</scope>
</reference>
<dbReference type="Gene3D" id="1.10.340.30">
    <property type="entry name" value="Hypothetical protein, domain 2"/>
    <property type="match status" value="1"/>
</dbReference>